<keyword evidence="3" id="KW-1185">Reference proteome</keyword>
<reference evidence="2 3" key="1">
    <citation type="submission" date="2016-11" db="EMBL/GenBank/DDBJ databases">
        <title>The macronuclear genome of Stentor coeruleus: a giant cell with tiny introns.</title>
        <authorList>
            <person name="Slabodnick M."/>
            <person name="Ruby J.G."/>
            <person name="Reiff S.B."/>
            <person name="Swart E.C."/>
            <person name="Gosai S."/>
            <person name="Prabakaran S."/>
            <person name="Witkowska E."/>
            <person name="Larue G.E."/>
            <person name="Fisher S."/>
            <person name="Freeman R.M."/>
            <person name="Gunawardena J."/>
            <person name="Chu W."/>
            <person name="Stover N.A."/>
            <person name="Gregory B.D."/>
            <person name="Nowacki M."/>
            <person name="Derisi J."/>
            <person name="Roy S.W."/>
            <person name="Marshall W.F."/>
            <person name="Sood P."/>
        </authorList>
    </citation>
    <scope>NUCLEOTIDE SEQUENCE [LARGE SCALE GENOMIC DNA]</scope>
    <source>
        <strain evidence="2">WM001</strain>
    </source>
</reference>
<keyword evidence="1" id="KW-1133">Transmembrane helix</keyword>
<organism evidence="2 3">
    <name type="scientific">Stentor coeruleus</name>
    <dbReference type="NCBI Taxonomy" id="5963"/>
    <lineage>
        <taxon>Eukaryota</taxon>
        <taxon>Sar</taxon>
        <taxon>Alveolata</taxon>
        <taxon>Ciliophora</taxon>
        <taxon>Postciliodesmatophora</taxon>
        <taxon>Heterotrichea</taxon>
        <taxon>Heterotrichida</taxon>
        <taxon>Stentoridae</taxon>
        <taxon>Stentor</taxon>
    </lineage>
</organism>
<name>A0A1R2CUA3_9CILI</name>
<keyword evidence="1" id="KW-0472">Membrane</keyword>
<accession>A0A1R2CUA3</accession>
<feature type="transmembrane region" description="Helical" evidence="1">
    <location>
        <begin position="34"/>
        <end position="56"/>
    </location>
</feature>
<feature type="transmembrane region" description="Helical" evidence="1">
    <location>
        <begin position="92"/>
        <end position="115"/>
    </location>
</feature>
<evidence type="ECO:0008006" key="4">
    <source>
        <dbReference type="Google" id="ProtNLM"/>
    </source>
</evidence>
<feature type="transmembrane region" description="Helical" evidence="1">
    <location>
        <begin position="135"/>
        <end position="154"/>
    </location>
</feature>
<evidence type="ECO:0000256" key="1">
    <source>
        <dbReference type="SAM" id="Phobius"/>
    </source>
</evidence>
<feature type="transmembrane region" description="Helical" evidence="1">
    <location>
        <begin position="62"/>
        <end position="80"/>
    </location>
</feature>
<proteinExistence type="predicted"/>
<dbReference type="Proteomes" id="UP000187209">
    <property type="component" value="Unassembled WGS sequence"/>
</dbReference>
<sequence>MSEEQQNLLSNEQITEILYQSTPCKSFIYIVFRVGIYILVLIGIGDLLGSILVYTVTRTLDWYNGGYAGLGVFITFLGAFSYMTRESPAGTCFYLIMLFLCFLGQLGITLGILLYTDYASLIGFSNAETVRYAMLSTALVMFIAFVVGIFYYCIISKEHTKRNLYYMLYGEPADENQPIVGVDLWRKYERTMIRWNRLFA</sequence>
<gene>
    <name evidence="2" type="ORF">SteCoe_4698</name>
</gene>
<comment type="caution">
    <text evidence="2">The sequence shown here is derived from an EMBL/GenBank/DDBJ whole genome shotgun (WGS) entry which is preliminary data.</text>
</comment>
<protein>
    <recommendedName>
        <fullName evidence="4">Transmembrane protein</fullName>
    </recommendedName>
</protein>
<evidence type="ECO:0000313" key="3">
    <source>
        <dbReference type="Proteomes" id="UP000187209"/>
    </source>
</evidence>
<keyword evidence="1" id="KW-0812">Transmembrane</keyword>
<dbReference type="AlphaFoldDB" id="A0A1R2CUA3"/>
<dbReference type="EMBL" id="MPUH01000059">
    <property type="protein sequence ID" value="OMJ92561.1"/>
    <property type="molecule type" value="Genomic_DNA"/>
</dbReference>
<evidence type="ECO:0000313" key="2">
    <source>
        <dbReference type="EMBL" id="OMJ92561.1"/>
    </source>
</evidence>